<sequence length="155" mass="18020">MLLVELLRQEFEELDGVGLMMACIEPTIRQVRGQHPSLKTERINKLNKAQQSLFMFRLLYPARNSEQDYQLWMNYVLQEPGYWSGINAGLRFFEEATMIEILQETEAALASSPPETLHTGISPLFEKFCAAFDDSLHRISQYIRTNPDKFIQFLN</sequence>
<evidence type="ECO:0000313" key="1">
    <source>
        <dbReference type="EMBL" id="MEC0242593.1"/>
    </source>
</evidence>
<evidence type="ECO:0000313" key="2">
    <source>
        <dbReference type="Proteomes" id="UP001344632"/>
    </source>
</evidence>
<keyword evidence="2" id="KW-1185">Reference proteome</keyword>
<accession>A0ABU6GT48</accession>
<protein>
    <submittedName>
        <fullName evidence="1">Uncharacterized protein</fullName>
    </submittedName>
</protein>
<comment type="caution">
    <text evidence="1">The sequence shown here is derived from an EMBL/GenBank/DDBJ whole genome shotgun (WGS) entry which is preliminary data.</text>
</comment>
<reference evidence="1 2" key="1">
    <citation type="submission" date="2023-03" db="EMBL/GenBank/DDBJ databases">
        <title>Bacillus Genome Sequencing.</title>
        <authorList>
            <person name="Dunlap C."/>
        </authorList>
    </citation>
    <scope>NUCLEOTIDE SEQUENCE [LARGE SCALE GENOMIC DNA]</scope>
    <source>
        <strain evidence="1 2">BD-525</strain>
    </source>
</reference>
<organism evidence="1 2">
    <name type="scientific">Paenibacillus dokdonensis</name>
    <dbReference type="NCBI Taxonomy" id="2567944"/>
    <lineage>
        <taxon>Bacteria</taxon>
        <taxon>Bacillati</taxon>
        <taxon>Bacillota</taxon>
        <taxon>Bacilli</taxon>
        <taxon>Bacillales</taxon>
        <taxon>Paenibacillaceae</taxon>
        <taxon>Paenibacillus</taxon>
    </lineage>
</organism>
<dbReference type="RefSeq" id="WP_326090363.1">
    <property type="nucleotide sequence ID" value="NZ_JARLKZ010000016.1"/>
</dbReference>
<gene>
    <name evidence="1" type="ORF">P4H66_22525</name>
</gene>
<dbReference type="EMBL" id="JARLKZ010000016">
    <property type="protein sequence ID" value="MEC0242593.1"/>
    <property type="molecule type" value="Genomic_DNA"/>
</dbReference>
<dbReference type="Proteomes" id="UP001344632">
    <property type="component" value="Unassembled WGS sequence"/>
</dbReference>
<proteinExistence type="predicted"/>
<name>A0ABU6GT48_9BACL</name>